<dbReference type="PANTHER" id="PTHR43806:SF67">
    <property type="entry name" value="EGF-LIKE DOMAIN-CONTAINING PROTEIN"/>
    <property type="match status" value="1"/>
</dbReference>
<protein>
    <submittedName>
        <fullName evidence="8">S8 family serine peptidase</fullName>
    </submittedName>
</protein>
<comment type="caution">
    <text evidence="8">The sequence shown here is derived from an EMBL/GenBank/DDBJ whole genome shotgun (WGS) entry which is preliminary data.</text>
</comment>
<evidence type="ECO:0000313" key="9">
    <source>
        <dbReference type="Proteomes" id="UP000468650"/>
    </source>
</evidence>
<dbReference type="InterPro" id="IPR026444">
    <property type="entry name" value="Secre_tail"/>
</dbReference>
<dbReference type="Pfam" id="PF00082">
    <property type="entry name" value="Peptidase_S8"/>
    <property type="match status" value="1"/>
</dbReference>
<sequence length="557" mass="61145">MLKKYSLLVLLAFSLNGTAQYKYWVFLESSEQQLEWFENHKNELSPAISDLALQKRVERNVSLEISDYQRRNPQLERLLIEADAKIHGYSRWLNAYSIETSHQIHELSDVIDKRVLFQLGLYNPGFEIQPVRSLLIEEVENTTPSLETHSAVRALAAAPPGDHWFDYGEAWQQTDMVKGHVLHDAGFEGRGLLIAVLDGAFYHANEWGGLQRAFDDGRVVATYDFVNNDTNVFRAAGFHGTRVWSIMCAEMDGQLVGSAPKASYALLRSEDDESETKVEEDNWIFAMEFADSIGADVINSSLGYTTFDSGIDYTPEDMDGRTAIVTYGAVMAHRKGMVVVTSAGNTGASNWRIISAPADADSVLAVGAVDSNRVVGGFSARGPSADGRVKPDIMAQGVLTAHLGQYGLVTRGNGTSFSAPVMAGFAACFWEANPTATNYQIMNWIRQSADRYGNPNSDYGYGIPNFGTAMELSGAMEASPSYVFPNPADSEVRLRLDMEGPAEYTITTIDGAVAASGEIQFPRNDYLTLGSSLSNGLYILTVTSEGEVFSTKLVVRR</sequence>
<dbReference type="SUPFAM" id="SSF52743">
    <property type="entry name" value="Subtilisin-like"/>
    <property type="match status" value="1"/>
</dbReference>
<dbReference type="OrthoDB" id="1407599at2"/>
<name>A0A6N6RI35_9FLAO</name>
<feature type="active site" description="Charge relay system" evidence="6">
    <location>
        <position position="198"/>
    </location>
</feature>
<dbReference type="InterPro" id="IPR036852">
    <property type="entry name" value="Peptidase_S8/S53_dom_sf"/>
</dbReference>
<dbReference type="PIRSF" id="PIRSF037903">
    <property type="entry name" value="Subtilisin_rel_GFO_2223"/>
    <property type="match status" value="1"/>
</dbReference>
<proteinExistence type="inferred from homology"/>
<evidence type="ECO:0000256" key="1">
    <source>
        <dbReference type="ARBA" id="ARBA00011073"/>
    </source>
</evidence>
<accession>A0A6N6RI35</accession>
<reference evidence="8 9" key="1">
    <citation type="submission" date="2019-09" db="EMBL/GenBank/DDBJ databases">
        <title>Genomes of family Cryomorphaceae.</title>
        <authorList>
            <person name="Bowman J.P."/>
        </authorList>
    </citation>
    <scope>NUCLEOTIDE SEQUENCE [LARGE SCALE GENOMIC DNA]</scope>
    <source>
        <strain evidence="8 9">LMG 25704</strain>
    </source>
</reference>
<gene>
    <name evidence="8" type="ORF">F8C67_08690</name>
</gene>
<feature type="active site" description="Charge relay system" evidence="6">
    <location>
        <position position="416"/>
    </location>
</feature>
<organism evidence="8 9">
    <name type="scientific">Phaeocystidibacter luteus</name>
    <dbReference type="NCBI Taxonomy" id="911197"/>
    <lineage>
        <taxon>Bacteria</taxon>
        <taxon>Pseudomonadati</taxon>
        <taxon>Bacteroidota</taxon>
        <taxon>Flavobacteriia</taxon>
        <taxon>Flavobacteriales</taxon>
        <taxon>Phaeocystidibacteraceae</taxon>
        <taxon>Phaeocystidibacter</taxon>
    </lineage>
</organism>
<evidence type="ECO:0000256" key="2">
    <source>
        <dbReference type="ARBA" id="ARBA00022670"/>
    </source>
</evidence>
<dbReference type="Proteomes" id="UP000468650">
    <property type="component" value="Unassembled WGS sequence"/>
</dbReference>
<dbReference type="InterPro" id="IPR023828">
    <property type="entry name" value="Peptidase_S8_Ser-AS"/>
</dbReference>
<evidence type="ECO:0000256" key="4">
    <source>
        <dbReference type="ARBA" id="ARBA00022801"/>
    </source>
</evidence>
<dbReference type="AlphaFoldDB" id="A0A6N6RI35"/>
<dbReference type="GO" id="GO:0004252">
    <property type="term" value="F:serine-type endopeptidase activity"/>
    <property type="evidence" value="ECO:0007669"/>
    <property type="project" value="UniProtKB-UniRule"/>
</dbReference>
<dbReference type="PANTHER" id="PTHR43806">
    <property type="entry name" value="PEPTIDASE S8"/>
    <property type="match status" value="1"/>
</dbReference>
<dbReference type="CDD" id="cd07493">
    <property type="entry name" value="Peptidases_S8_9"/>
    <property type="match status" value="1"/>
</dbReference>
<keyword evidence="9" id="KW-1185">Reference proteome</keyword>
<evidence type="ECO:0000313" key="8">
    <source>
        <dbReference type="EMBL" id="KAB2809947.1"/>
    </source>
</evidence>
<dbReference type="PROSITE" id="PS51892">
    <property type="entry name" value="SUBTILASE"/>
    <property type="match status" value="1"/>
</dbReference>
<dbReference type="GO" id="GO:0006508">
    <property type="term" value="P:proteolysis"/>
    <property type="evidence" value="ECO:0007669"/>
    <property type="project" value="UniProtKB-KW"/>
</dbReference>
<keyword evidence="5 6" id="KW-0720">Serine protease</keyword>
<dbReference type="InterPro" id="IPR050131">
    <property type="entry name" value="Peptidase_S8_subtilisin-like"/>
</dbReference>
<dbReference type="NCBIfam" id="TIGR04183">
    <property type="entry name" value="Por_Secre_tail"/>
    <property type="match status" value="1"/>
</dbReference>
<comment type="similarity">
    <text evidence="1 6">Belongs to the peptidase S8 family.</text>
</comment>
<evidence type="ECO:0000256" key="6">
    <source>
        <dbReference type="PROSITE-ProRule" id="PRU01240"/>
    </source>
</evidence>
<dbReference type="InterPro" id="IPR000209">
    <property type="entry name" value="Peptidase_S8/S53_dom"/>
</dbReference>
<dbReference type="Gene3D" id="3.40.50.200">
    <property type="entry name" value="Peptidase S8/S53 domain"/>
    <property type="match status" value="1"/>
</dbReference>
<dbReference type="PROSITE" id="PS00138">
    <property type="entry name" value="SUBTILASE_SER"/>
    <property type="match status" value="1"/>
</dbReference>
<evidence type="ECO:0000259" key="7">
    <source>
        <dbReference type="Pfam" id="PF00082"/>
    </source>
</evidence>
<evidence type="ECO:0000256" key="3">
    <source>
        <dbReference type="ARBA" id="ARBA00022729"/>
    </source>
</evidence>
<evidence type="ECO:0000256" key="5">
    <source>
        <dbReference type="ARBA" id="ARBA00022825"/>
    </source>
</evidence>
<dbReference type="InterPro" id="IPR017317">
    <property type="entry name" value="Pept_S8_subtilisin_bacteroid-2"/>
</dbReference>
<feature type="domain" description="Peptidase S8/S53" evidence="7">
    <location>
        <begin position="189"/>
        <end position="462"/>
    </location>
</feature>
<feature type="active site" description="Charge relay system" evidence="6">
    <location>
        <position position="239"/>
    </location>
</feature>
<keyword evidence="3" id="KW-0732">Signal</keyword>
<dbReference type="EMBL" id="WBVO01000006">
    <property type="protein sequence ID" value="KAB2809947.1"/>
    <property type="molecule type" value="Genomic_DNA"/>
</dbReference>
<keyword evidence="4 6" id="KW-0378">Hydrolase</keyword>
<keyword evidence="2 6" id="KW-0645">Protease</keyword>
<dbReference type="RefSeq" id="WP_151667447.1">
    <property type="nucleotide sequence ID" value="NZ_WBVO01000006.1"/>
</dbReference>